<dbReference type="AlphaFoldDB" id="A0A2T7NE51"/>
<feature type="compositionally biased region" description="Basic and acidic residues" evidence="1">
    <location>
        <begin position="7"/>
        <end position="16"/>
    </location>
</feature>
<gene>
    <name evidence="2" type="ORF">C0Q70_19936</name>
</gene>
<evidence type="ECO:0000313" key="2">
    <source>
        <dbReference type="EMBL" id="PVD19447.1"/>
    </source>
</evidence>
<comment type="caution">
    <text evidence="2">The sequence shown here is derived from an EMBL/GenBank/DDBJ whole genome shotgun (WGS) entry which is preliminary data.</text>
</comment>
<dbReference type="EMBL" id="PZQS01000013">
    <property type="protein sequence ID" value="PVD19447.1"/>
    <property type="molecule type" value="Genomic_DNA"/>
</dbReference>
<feature type="region of interest" description="Disordered" evidence="1">
    <location>
        <begin position="51"/>
        <end position="79"/>
    </location>
</feature>
<reference evidence="2 3" key="1">
    <citation type="submission" date="2018-04" db="EMBL/GenBank/DDBJ databases">
        <title>The genome of golden apple snail Pomacea canaliculata provides insight into stress tolerance and invasive adaptation.</title>
        <authorList>
            <person name="Liu C."/>
            <person name="Liu B."/>
            <person name="Ren Y."/>
            <person name="Zhang Y."/>
            <person name="Wang H."/>
            <person name="Li S."/>
            <person name="Jiang F."/>
            <person name="Yin L."/>
            <person name="Zhang G."/>
            <person name="Qian W."/>
            <person name="Fan W."/>
        </authorList>
    </citation>
    <scope>NUCLEOTIDE SEQUENCE [LARGE SCALE GENOMIC DNA]</scope>
    <source>
        <strain evidence="2">SZHN2017</strain>
        <tissue evidence="2">Muscle</tissue>
    </source>
</reference>
<name>A0A2T7NE51_POMCA</name>
<feature type="compositionally biased region" description="Basic and acidic residues" evidence="1">
    <location>
        <begin position="51"/>
        <end position="66"/>
    </location>
</feature>
<proteinExistence type="predicted"/>
<feature type="region of interest" description="Disordered" evidence="1">
    <location>
        <begin position="1"/>
        <end position="21"/>
    </location>
</feature>
<evidence type="ECO:0000256" key="1">
    <source>
        <dbReference type="SAM" id="MobiDB-lite"/>
    </source>
</evidence>
<protein>
    <submittedName>
        <fullName evidence="2">Uncharacterized protein</fullName>
    </submittedName>
</protein>
<organism evidence="2 3">
    <name type="scientific">Pomacea canaliculata</name>
    <name type="common">Golden apple snail</name>
    <dbReference type="NCBI Taxonomy" id="400727"/>
    <lineage>
        <taxon>Eukaryota</taxon>
        <taxon>Metazoa</taxon>
        <taxon>Spiralia</taxon>
        <taxon>Lophotrochozoa</taxon>
        <taxon>Mollusca</taxon>
        <taxon>Gastropoda</taxon>
        <taxon>Caenogastropoda</taxon>
        <taxon>Architaenioglossa</taxon>
        <taxon>Ampullarioidea</taxon>
        <taxon>Ampullariidae</taxon>
        <taxon>Pomacea</taxon>
    </lineage>
</organism>
<sequence>MKTRWPRLADEADRPTKTITGYDVDVGTGVVGGGGQIMRSVEQRGVTQLDCRERMDGTGRHDDKSTASKRKRINGGNGP</sequence>
<keyword evidence="3" id="KW-1185">Reference proteome</keyword>
<dbReference type="Proteomes" id="UP000245119">
    <property type="component" value="Linkage Group LG13"/>
</dbReference>
<accession>A0A2T7NE51</accession>
<evidence type="ECO:0000313" key="3">
    <source>
        <dbReference type="Proteomes" id="UP000245119"/>
    </source>
</evidence>